<keyword evidence="2" id="KW-0472">Membrane</keyword>
<sequence length="239" mass="27023">MVFLGDGEWVERVFYDALMGAKMPQFLDTAADHIFGQNVLLKSTITGKPSNRSKNIQVEKPEQLDAHLMQRMRDSIYFLMSTFFVVTLLFRFSFLPCSHRLKLFYSFPFPSVLLLLLKSAIFKHWLYTSVHACFLSTVKRDYHLGRLEYYLGRRIASIKNNVNGYQKRKSGSKQVSRDGASDGGNGHVGAGAGSSDGNGIPIDNEDTGDEGNHGKNDQSHENIEVEDEEEIPYQTTQRC</sequence>
<feature type="region of interest" description="Disordered" evidence="1">
    <location>
        <begin position="166"/>
        <end position="239"/>
    </location>
</feature>
<feature type="transmembrane region" description="Helical" evidence="2">
    <location>
        <begin position="76"/>
        <end position="94"/>
    </location>
</feature>
<evidence type="ECO:0000313" key="4">
    <source>
        <dbReference type="Proteomes" id="UP000826195"/>
    </source>
</evidence>
<organism evidence="3 4">
    <name type="scientific">Cotesia glomerata</name>
    <name type="common">Lepidopteran parasitic wasp</name>
    <name type="synonym">Apanteles glomeratus</name>
    <dbReference type="NCBI Taxonomy" id="32391"/>
    <lineage>
        <taxon>Eukaryota</taxon>
        <taxon>Metazoa</taxon>
        <taxon>Ecdysozoa</taxon>
        <taxon>Arthropoda</taxon>
        <taxon>Hexapoda</taxon>
        <taxon>Insecta</taxon>
        <taxon>Pterygota</taxon>
        <taxon>Neoptera</taxon>
        <taxon>Endopterygota</taxon>
        <taxon>Hymenoptera</taxon>
        <taxon>Apocrita</taxon>
        <taxon>Ichneumonoidea</taxon>
        <taxon>Braconidae</taxon>
        <taxon>Microgastrinae</taxon>
        <taxon>Cotesia</taxon>
    </lineage>
</organism>
<dbReference type="Proteomes" id="UP000826195">
    <property type="component" value="Unassembled WGS sequence"/>
</dbReference>
<keyword evidence="2" id="KW-1133">Transmembrane helix</keyword>
<gene>
    <name evidence="3" type="ORF">KQX54_009924</name>
</gene>
<evidence type="ECO:0000256" key="2">
    <source>
        <dbReference type="SAM" id="Phobius"/>
    </source>
</evidence>
<feature type="compositionally biased region" description="Basic and acidic residues" evidence="1">
    <location>
        <begin position="210"/>
        <end position="223"/>
    </location>
</feature>
<proteinExistence type="predicted"/>
<keyword evidence="2" id="KW-0812">Transmembrane</keyword>
<comment type="caution">
    <text evidence="3">The sequence shown here is derived from an EMBL/GenBank/DDBJ whole genome shotgun (WGS) entry which is preliminary data.</text>
</comment>
<evidence type="ECO:0000313" key="3">
    <source>
        <dbReference type="EMBL" id="KAH0534901.1"/>
    </source>
</evidence>
<reference evidence="3 4" key="1">
    <citation type="journal article" date="2021" name="J. Hered.">
        <title>A chromosome-level genome assembly of the parasitoid wasp, Cotesia glomerata (Hymenoptera: Braconidae).</title>
        <authorList>
            <person name="Pinto B.J."/>
            <person name="Weis J.J."/>
            <person name="Gamble T."/>
            <person name="Ode P.J."/>
            <person name="Paul R."/>
            <person name="Zaspel J.M."/>
        </authorList>
    </citation>
    <scope>NUCLEOTIDE SEQUENCE [LARGE SCALE GENOMIC DNA]</scope>
    <source>
        <strain evidence="3">CgM1</strain>
    </source>
</reference>
<feature type="compositionally biased region" description="Gly residues" evidence="1">
    <location>
        <begin position="181"/>
        <end position="196"/>
    </location>
</feature>
<name>A0AAV7HWN0_COTGL</name>
<feature type="transmembrane region" description="Helical" evidence="2">
    <location>
        <begin position="100"/>
        <end position="117"/>
    </location>
</feature>
<accession>A0AAV7HWN0</accession>
<evidence type="ECO:0000256" key="1">
    <source>
        <dbReference type="SAM" id="MobiDB-lite"/>
    </source>
</evidence>
<dbReference type="EMBL" id="JAHXZJ010002982">
    <property type="protein sequence ID" value="KAH0534901.1"/>
    <property type="molecule type" value="Genomic_DNA"/>
</dbReference>
<dbReference type="AlphaFoldDB" id="A0AAV7HWN0"/>
<keyword evidence="4" id="KW-1185">Reference proteome</keyword>
<protein>
    <submittedName>
        <fullName evidence="3">Uncharacterized protein</fullName>
    </submittedName>
</protein>